<dbReference type="InterPro" id="IPR001841">
    <property type="entry name" value="Znf_RING"/>
</dbReference>
<feature type="region of interest" description="Disordered" evidence="6">
    <location>
        <begin position="1"/>
        <end position="33"/>
    </location>
</feature>
<sequence>MWQNPEHQTGNSVPSMRQQAQINNGDQQPTATARAAYNVSGSGRGSQNVPLSSRAAAPVIQPQQTVLPNLAFAAMPVTSTVGLPMPIDQRIRVFESTGACTSSVPPRGVSSQPGCSLSQEFLSHIRDQNIEIDTLLNHYRNMIRKGIEETQKRYFSSLIVILEKIALKRVLDKDAELANVNRRNSELEEKIFQLCSENQMLFSRASQNEALVSRLKATLEQVLIQTTAAETAPPPEVEGYGDTDGMPFPANDEQSCLKIEEEKPESSEKVRARMVCKVCQLYEMSILLLPCRHICLCLECEKTVDICPICNSSKEGAVQIFMP</sequence>
<dbReference type="OrthoDB" id="1711136at2759"/>
<feature type="coiled-coil region" evidence="5">
    <location>
        <begin position="170"/>
        <end position="197"/>
    </location>
</feature>
<feature type="domain" description="RING-type" evidence="7">
    <location>
        <begin position="276"/>
        <end position="311"/>
    </location>
</feature>
<dbReference type="Gene3D" id="3.30.40.10">
    <property type="entry name" value="Zinc/RING finger domain, C3HC4 (zinc finger)"/>
    <property type="match status" value="1"/>
</dbReference>
<dbReference type="GO" id="GO:0008270">
    <property type="term" value="F:zinc ion binding"/>
    <property type="evidence" value="ECO:0007669"/>
    <property type="project" value="UniProtKB-KW"/>
</dbReference>
<evidence type="ECO:0000259" key="7">
    <source>
        <dbReference type="PROSITE" id="PS50089"/>
    </source>
</evidence>
<keyword evidence="5" id="KW-0175">Coiled coil</keyword>
<comment type="caution">
    <text evidence="8">The sequence shown here is derived from an EMBL/GenBank/DDBJ whole genome shotgun (WGS) entry which is preliminary data.</text>
</comment>
<dbReference type="EMBL" id="JAGYWB010000008">
    <property type="protein sequence ID" value="KAI0513622.1"/>
    <property type="molecule type" value="Genomic_DNA"/>
</dbReference>
<dbReference type="CDD" id="cd16649">
    <property type="entry name" value="mRING-HC-C3HC5_CGRF1-like"/>
    <property type="match status" value="1"/>
</dbReference>
<protein>
    <recommendedName>
        <fullName evidence="7">RING-type domain-containing protein</fullName>
    </recommendedName>
</protein>
<dbReference type="PIRSF" id="PIRSF036836">
    <property type="entry name" value="RNase_bind_SBP1"/>
    <property type="match status" value="1"/>
</dbReference>
<dbReference type="InterPro" id="IPR013083">
    <property type="entry name" value="Znf_RING/FYVE/PHD"/>
</dbReference>
<proteinExistence type="predicted"/>
<dbReference type="AlphaFoldDB" id="A0A8T3BJV6"/>
<reference evidence="8" key="1">
    <citation type="journal article" date="2022" name="Front. Genet.">
        <title>Chromosome-Scale Assembly of the Dendrobium nobile Genome Provides Insights Into the Molecular Mechanism of the Biosynthesis of the Medicinal Active Ingredient of Dendrobium.</title>
        <authorList>
            <person name="Xu Q."/>
            <person name="Niu S.-C."/>
            <person name="Li K.-L."/>
            <person name="Zheng P.-J."/>
            <person name="Zhang X.-J."/>
            <person name="Jia Y."/>
            <person name="Liu Y."/>
            <person name="Niu Y.-X."/>
            <person name="Yu L.-H."/>
            <person name="Chen D.-F."/>
            <person name="Zhang G.-Q."/>
        </authorList>
    </citation>
    <scope>NUCLEOTIDE SEQUENCE</scope>
    <source>
        <tissue evidence="8">Leaf</tissue>
    </source>
</reference>
<evidence type="ECO:0000256" key="3">
    <source>
        <dbReference type="ARBA" id="ARBA00022833"/>
    </source>
</evidence>
<dbReference type="PANTHER" id="PTHR42647:SF72">
    <property type="entry name" value="EF-HAND CALCIUM-BINDING DOMAIN-CONTAINING PROTEIN 4A"/>
    <property type="match status" value="1"/>
</dbReference>
<dbReference type="Proteomes" id="UP000829196">
    <property type="component" value="Unassembled WGS sequence"/>
</dbReference>
<keyword evidence="2 4" id="KW-0863">Zinc-finger</keyword>
<dbReference type="PROSITE" id="PS50089">
    <property type="entry name" value="ZF_RING_2"/>
    <property type="match status" value="1"/>
</dbReference>
<evidence type="ECO:0000256" key="6">
    <source>
        <dbReference type="SAM" id="MobiDB-lite"/>
    </source>
</evidence>
<keyword evidence="9" id="KW-1185">Reference proteome</keyword>
<evidence type="ECO:0000256" key="5">
    <source>
        <dbReference type="SAM" id="Coils"/>
    </source>
</evidence>
<name>A0A8T3BJV6_DENNO</name>
<gene>
    <name evidence="8" type="ORF">KFK09_009651</name>
</gene>
<accession>A0A8T3BJV6</accession>
<evidence type="ECO:0000256" key="4">
    <source>
        <dbReference type="PROSITE-ProRule" id="PRU00175"/>
    </source>
</evidence>
<evidence type="ECO:0000256" key="1">
    <source>
        <dbReference type="ARBA" id="ARBA00022723"/>
    </source>
</evidence>
<organism evidence="8 9">
    <name type="scientific">Dendrobium nobile</name>
    <name type="common">Orchid</name>
    <dbReference type="NCBI Taxonomy" id="94219"/>
    <lineage>
        <taxon>Eukaryota</taxon>
        <taxon>Viridiplantae</taxon>
        <taxon>Streptophyta</taxon>
        <taxon>Embryophyta</taxon>
        <taxon>Tracheophyta</taxon>
        <taxon>Spermatophyta</taxon>
        <taxon>Magnoliopsida</taxon>
        <taxon>Liliopsida</taxon>
        <taxon>Asparagales</taxon>
        <taxon>Orchidaceae</taxon>
        <taxon>Epidendroideae</taxon>
        <taxon>Malaxideae</taxon>
        <taxon>Dendrobiinae</taxon>
        <taxon>Dendrobium</taxon>
    </lineage>
</organism>
<keyword evidence="3" id="KW-0862">Zinc</keyword>
<dbReference type="FunFam" id="3.30.40.10:FF:000239">
    <property type="entry name" value="probable BOI-related E3 ubiquitin-protein ligase 2"/>
    <property type="match status" value="1"/>
</dbReference>
<feature type="compositionally biased region" description="Polar residues" evidence="6">
    <location>
        <begin position="1"/>
        <end position="31"/>
    </location>
</feature>
<evidence type="ECO:0000313" key="8">
    <source>
        <dbReference type="EMBL" id="KAI0513622.1"/>
    </source>
</evidence>
<dbReference type="Pfam" id="PF13920">
    <property type="entry name" value="zf-C3HC4_3"/>
    <property type="match status" value="1"/>
</dbReference>
<evidence type="ECO:0000313" key="9">
    <source>
        <dbReference type="Proteomes" id="UP000829196"/>
    </source>
</evidence>
<keyword evidence="1" id="KW-0479">Metal-binding</keyword>
<dbReference type="SMR" id="A0A8T3BJV6"/>
<evidence type="ECO:0000256" key="2">
    <source>
        <dbReference type="ARBA" id="ARBA00022771"/>
    </source>
</evidence>
<dbReference type="PANTHER" id="PTHR42647">
    <property type="entry name" value="SBP (S-RIBONUCLEASE BINDING PROTEIN) FAMILY PROTEIN"/>
    <property type="match status" value="1"/>
</dbReference>
<dbReference type="GO" id="GO:0004842">
    <property type="term" value="F:ubiquitin-protein transferase activity"/>
    <property type="evidence" value="ECO:0007669"/>
    <property type="project" value="TreeGrafter"/>
</dbReference>